<dbReference type="Proteomes" id="UP000016646">
    <property type="component" value="Unassembled WGS sequence"/>
</dbReference>
<keyword evidence="5" id="KW-1185">Reference proteome</keyword>
<dbReference type="AlphaFoldDB" id="U2L7R5"/>
<sequence>MRFPLDLNICEGLADNRYMALLLFFIASFFFIAPAKGFAQDAKPLYELPSSADSGREAAFLAGSDKGLYRITSSNTAIPLWTDGKVEQIVRIEAGENFGERWYFRTSKGIVYSENLADFELRNKGIAPLIIKKYDGKTVTLTEQVPILKDLAFDPLNPLNMATATENDVYITSDGGKEWKSIGSTSKITPGIKAVAIATMEGGALAVFESHPIFGLSYIFPYAKNAVWQDVPKGIKMPASLTSPDEISDIYPLVRTKADGTKYTEIYFAQSYLPNLYRFDWDSKTSVCIYEGTEPADSIESIASVGSVLVFTRIESLGSIDAVSLQSPGIPANFESWKRSFSCVPGIVNAAWVPKSKSGLAEGLLLGELWMLYPGTINTPYAEKANLKKGVYMPPNRGSEQTGIDNFRKLINNNNLNALVIDMKDDYGLLRYKPRDPFVAEKGRVSQYAVDVDHFVSEFKKDKVYLIARIVVFKDRNLAKYSGGKYAVWDAASKSPWVGTKSYDAGSDSAGKKTASYYDENWVDPYSEEVWEYNVAVAKELIARGFDEIQFDYIRFPTDGLNLKSASYRWQSKGMTKESALISFLSYARENIDAPIGIDIYGANGWYRSGTRTGQDAEMLGEYVDVISPMFYPNHFEHDFMNRAPYADRTYRIYYYGTFRASVMTRNRTIIRPWVQAFRLNVSYDRQYYGTEYIQKEIFGVRDSVDRGYLYWNNLGAYDYILPDVTAESKYIGTAPEADEKFRKPAFGSAVKPPFADETVSVLDSVLHQEKTRKESEASGYTPFLYIPFMRLR</sequence>
<accession>U2L7R5</accession>
<evidence type="ECO:0000259" key="1">
    <source>
        <dbReference type="Pfam" id="PF13200"/>
    </source>
</evidence>
<evidence type="ECO:0000313" key="4">
    <source>
        <dbReference type="Proteomes" id="UP000016412"/>
    </source>
</evidence>
<reference evidence="4 5" key="1">
    <citation type="submission" date="2013-08" db="EMBL/GenBank/DDBJ databases">
        <authorList>
            <person name="Durkin A.S."/>
            <person name="Haft D.R."/>
            <person name="McCorrison J."/>
            <person name="Torralba M."/>
            <person name="Gillis M."/>
            <person name="Haft D.H."/>
            <person name="Methe B."/>
            <person name="Sutton G."/>
            <person name="Nelson K.E."/>
        </authorList>
    </citation>
    <scope>NUCLEOTIDE SEQUENCE [LARGE SCALE GENOMIC DNA]</scope>
    <source>
        <strain evidence="3 5">ATCC 35536</strain>
        <strain evidence="2 4">VPI DR56BR1116</strain>
    </source>
</reference>
<dbReference type="PATRIC" id="fig|1125725.3.peg.9"/>
<evidence type="ECO:0000313" key="2">
    <source>
        <dbReference type="EMBL" id="ERF61955.1"/>
    </source>
</evidence>
<dbReference type="Pfam" id="PF13200">
    <property type="entry name" value="DUF4015"/>
    <property type="match status" value="1"/>
</dbReference>
<dbReference type="InterPro" id="IPR017853">
    <property type="entry name" value="GH"/>
</dbReference>
<proteinExistence type="predicted"/>
<protein>
    <submittedName>
        <fullName evidence="2">Glycoside hydrolase domain protein</fullName>
    </submittedName>
</protein>
<dbReference type="InterPro" id="IPR025275">
    <property type="entry name" value="DUF4015"/>
</dbReference>
<keyword evidence="2" id="KW-0378">Hydrolase</keyword>
<feature type="domain" description="DUF4015" evidence="1">
    <location>
        <begin position="390"/>
        <end position="718"/>
    </location>
</feature>
<gene>
    <name evidence="3" type="ORF">HMPREF0860_0999</name>
    <name evidence="2" type="ORF">HMPREF1325_0238</name>
</gene>
<evidence type="ECO:0000313" key="5">
    <source>
        <dbReference type="Proteomes" id="UP000016646"/>
    </source>
</evidence>
<dbReference type="EMBL" id="AVQI01000067">
    <property type="protein sequence ID" value="ERK00391.1"/>
    <property type="molecule type" value="Genomic_DNA"/>
</dbReference>
<dbReference type="SUPFAM" id="SSF110296">
    <property type="entry name" value="Oligoxyloglucan reducing end-specific cellobiohydrolase"/>
    <property type="match status" value="1"/>
</dbReference>
<dbReference type="EMBL" id="AUZJ01000001">
    <property type="protein sequence ID" value="ERF61955.1"/>
    <property type="molecule type" value="Genomic_DNA"/>
</dbReference>
<evidence type="ECO:0000313" key="3">
    <source>
        <dbReference type="EMBL" id="ERK00391.1"/>
    </source>
</evidence>
<dbReference type="eggNOG" id="COG1306">
    <property type="taxonomic scope" value="Bacteria"/>
</dbReference>
<name>U2L7R5_TRESO</name>
<dbReference type="SUPFAM" id="SSF51445">
    <property type="entry name" value="(Trans)glycosidases"/>
    <property type="match status" value="1"/>
</dbReference>
<dbReference type="Proteomes" id="UP000016412">
    <property type="component" value="Unassembled WGS sequence"/>
</dbReference>
<comment type="caution">
    <text evidence="2">The sequence shown here is derived from an EMBL/GenBank/DDBJ whole genome shotgun (WGS) entry which is preliminary data.</text>
</comment>
<dbReference type="GO" id="GO:0016787">
    <property type="term" value="F:hydrolase activity"/>
    <property type="evidence" value="ECO:0007669"/>
    <property type="project" value="UniProtKB-KW"/>
</dbReference>
<dbReference type="Gene3D" id="3.20.20.80">
    <property type="entry name" value="Glycosidases"/>
    <property type="match status" value="1"/>
</dbReference>
<organism evidence="2 4">
    <name type="scientific">Treponema socranskii subsp. socranskii VPI DR56BR1116 = ATCC 35536</name>
    <dbReference type="NCBI Taxonomy" id="1125725"/>
    <lineage>
        <taxon>Bacteria</taxon>
        <taxon>Pseudomonadati</taxon>
        <taxon>Spirochaetota</taxon>
        <taxon>Spirochaetia</taxon>
        <taxon>Spirochaetales</taxon>
        <taxon>Treponemataceae</taxon>
        <taxon>Treponema</taxon>
    </lineage>
</organism>
<dbReference type="STRING" id="1125725.HMPREF1325_0238"/>